<protein>
    <recommendedName>
        <fullName evidence="3">Methyltransferase</fullName>
    </recommendedName>
</protein>
<reference evidence="2" key="2">
    <citation type="journal article" date="2016" name="Front. Microbiol.">
        <title>The Regulatory Protein RosR Affects Rhizobium leguminosarum bv. trifolii Protein Profiles, Cell Surface Properties, and Symbiosis with Clover.</title>
        <authorList>
            <person name="Rachwal K."/>
            <person name="Boguszewska A."/>
            <person name="Kopcinska J."/>
            <person name="Karas M."/>
            <person name="Tchorzewski M."/>
            <person name="Janczarek M."/>
        </authorList>
    </citation>
    <scope>NUCLEOTIDE SEQUENCE</scope>
    <source>
        <strain evidence="2">Rt24.2</strain>
    </source>
</reference>
<dbReference type="Gene3D" id="3.90.550.10">
    <property type="entry name" value="Spore Coat Polysaccharide Biosynthesis Protein SpsA, Chain A"/>
    <property type="match status" value="1"/>
</dbReference>
<accession>A0A1C9HYX4</accession>
<dbReference type="RefSeq" id="WP_080671843.1">
    <property type="nucleotide sequence ID" value="NZ_MAMO01000054.1"/>
</dbReference>
<feature type="region of interest" description="Disordered" evidence="1">
    <location>
        <begin position="289"/>
        <end position="312"/>
    </location>
</feature>
<dbReference type="SUPFAM" id="SSF53335">
    <property type="entry name" value="S-adenosyl-L-methionine-dependent methyltransferases"/>
    <property type="match status" value="1"/>
</dbReference>
<reference evidence="2" key="1">
    <citation type="journal article" date="2015" name="BMC Genomics">
        <title>Transcriptome profiling of a Rhizobium leguminosarum bv. trifolii rosR mutant reveals the role of the transcriptional regulator RosR in motility, synthesis of cell-surface components, and other cellular processes.</title>
        <authorList>
            <person name="Rachwal K."/>
            <person name="Matczynska E."/>
            <person name="Janczarek M."/>
        </authorList>
    </citation>
    <scope>NUCLEOTIDE SEQUENCE</scope>
    <source>
        <strain evidence="2">Rt24.2</strain>
    </source>
</reference>
<organism evidence="2">
    <name type="scientific">Rhizobium leguminosarum bv. trifolii</name>
    <dbReference type="NCBI Taxonomy" id="386"/>
    <lineage>
        <taxon>Bacteria</taxon>
        <taxon>Pseudomonadati</taxon>
        <taxon>Pseudomonadota</taxon>
        <taxon>Alphaproteobacteria</taxon>
        <taxon>Hyphomicrobiales</taxon>
        <taxon>Rhizobiaceae</taxon>
        <taxon>Rhizobium/Agrobacterium group</taxon>
        <taxon>Rhizobium</taxon>
    </lineage>
</organism>
<dbReference type="Pfam" id="PF05711">
    <property type="entry name" value="TylF"/>
    <property type="match status" value="1"/>
</dbReference>
<dbReference type="Gene3D" id="3.40.50.150">
    <property type="entry name" value="Vaccinia Virus protein VP39"/>
    <property type="match status" value="1"/>
</dbReference>
<sequence>MLNERSVQLVVFHVDKGAAVIDRTKYGDFRARDYHKMIALMWASFQRYHPGTTLTILTDTDSRFKLPGATIWRREIDIDRIMYERMIWQRDALTRLGSEHPVFLLDSDMLCLRSFAHLFEQKTGTFDLALTYRRSHNSPINGGLLIVNSGDEARKRVVSMMSQMIENYTSMSEEEKTWFGDQLALRDLVGLHHSKMRNLQVIENWLGHILLLDCEQYNFTPKLSDHDILKPTTKCRLYHFKGNLKHYMGPYFTVARAKPFRPSAFLAYPFLPWALFKIWRLERIRHAESRRGEQQPESNGAIATKRKGPDEGEQIRTEIKTLSDELRARNLTYCGYDKLAILHDCIVDVERNKLEGRFVEAGVALGGSAIFMCHYKSHNRPLDLYDVYDQIPAPGPEDGLDAHERYAQIESGQSHGLGQDRYYGYLGDTKQLVADNLKTFGFPAFEHNIHFIKGLFQDTMNLTEPVAVAHIDGDWYDSVKTCIDRIAPHIVKGGYIIFDDYSSYSGCRKAVDQWLAQSPEFEPVVIKRSIAVQRKR</sequence>
<dbReference type="PANTHER" id="PTHR40036:SF1">
    <property type="entry name" value="MACROCIN O-METHYLTRANSFERASE"/>
    <property type="match status" value="1"/>
</dbReference>
<dbReference type="EMBL" id="KX489561">
    <property type="protein sequence ID" value="AOO91925.1"/>
    <property type="molecule type" value="Genomic_DNA"/>
</dbReference>
<dbReference type="InterPro" id="IPR029063">
    <property type="entry name" value="SAM-dependent_MTases_sf"/>
</dbReference>
<evidence type="ECO:0000256" key="1">
    <source>
        <dbReference type="SAM" id="MobiDB-lite"/>
    </source>
</evidence>
<evidence type="ECO:0008006" key="3">
    <source>
        <dbReference type="Google" id="ProtNLM"/>
    </source>
</evidence>
<dbReference type="InterPro" id="IPR008884">
    <property type="entry name" value="TylF_MeTrfase"/>
</dbReference>
<dbReference type="PANTHER" id="PTHR40036">
    <property type="entry name" value="MACROCIN O-METHYLTRANSFERASE"/>
    <property type="match status" value="1"/>
</dbReference>
<proteinExistence type="predicted"/>
<dbReference type="SUPFAM" id="SSF53448">
    <property type="entry name" value="Nucleotide-diphospho-sugar transferases"/>
    <property type="match status" value="1"/>
</dbReference>
<dbReference type="AlphaFoldDB" id="A0A1C9HYX4"/>
<name>A0A1C9HYX4_RHILT</name>
<dbReference type="InterPro" id="IPR029044">
    <property type="entry name" value="Nucleotide-diphossugar_trans"/>
</dbReference>
<evidence type="ECO:0000313" key="2">
    <source>
        <dbReference type="EMBL" id="AOO91925.1"/>
    </source>
</evidence>